<dbReference type="EMBL" id="AFBI03000075">
    <property type="protein sequence ID" value="EJW02372.1"/>
    <property type="molecule type" value="Genomic_DNA"/>
</dbReference>
<keyword evidence="3" id="KW-1185">Reference proteome</keyword>
<gene>
    <name evidence="2" type="ORF">EDEG_03195</name>
</gene>
<dbReference type="AlphaFoldDB" id="J9DLW2"/>
<dbReference type="InParanoid" id="J9DLW2"/>
<reference evidence="2 3" key="1">
    <citation type="submission" date="2011-08" db="EMBL/GenBank/DDBJ databases">
        <authorList>
            <person name="Liu Z.J."/>
            <person name="Shi F.L."/>
            <person name="Lu J.Q."/>
            <person name="Li M."/>
            <person name="Wang Z.L."/>
        </authorList>
    </citation>
    <scope>NUCLEOTIDE SEQUENCE [LARGE SCALE GENOMIC DNA]</scope>
    <source>
        <strain evidence="2 3">USNM 41457</strain>
    </source>
</reference>
<dbReference type="Proteomes" id="UP000003163">
    <property type="component" value="Unassembled WGS sequence"/>
</dbReference>
<organism evidence="2 3">
    <name type="scientific">Edhazardia aedis (strain USNM 41457)</name>
    <name type="common">Microsporidian parasite</name>
    <dbReference type="NCBI Taxonomy" id="1003232"/>
    <lineage>
        <taxon>Eukaryota</taxon>
        <taxon>Fungi</taxon>
        <taxon>Fungi incertae sedis</taxon>
        <taxon>Microsporidia</taxon>
        <taxon>Edhazardia</taxon>
    </lineage>
</organism>
<evidence type="ECO:0000256" key="1">
    <source>
        <dbReference type="SAM" id="Phobius"/>
    </source>
</evidence>
<sequence>MEISEFYDKKTEDWHKWFQEFAINTVKFDSKIRSTKDLDKDIANVSRWNDIIYNAIFAEDNAKSNKKNKNITVSNKNQEENMQNNVKKSSQTCSIMDTKSNIKENNRSFSLDKMNQSYFDQKSEEKVFCLRISKEKFNNLSNKNSLIYFAHDFSGECLACQYKIKKLDDYEYFQADFTDKKNNNKRPDSKFKKNTFNSCYIKNCIMKMFNSHFETENSSDDTANINYNLRNLSISRNKNYKNKKLYHNNKNINYNKFVDTYDVSPYLYLIFTDNISFYDIFLNTLYKDLTSTRVKVMSRIKKTEDAINLLKKSGNTHLVNEITVFSSDSDVIQTTLGLYNLQLAIKLQKILSKDLYSSFITNLLEEKVNVIDMRIRVNKMLNRKKKVLFYMNFNSTKDDVEKYVKENNLYNMCVVMDQFNFISNRVFYKIVLIITILYRRIMKKIILLISIPNLAYKKKITISVLILQLVTKLISTLIVILIIVFHIAKLIIRYIVQIVMSTILLQIIMIKYTIKSILALINAIKIVI</sequence>
<feature type="non-terminal residue" evidence="2">
    <location>
        <position position="528"/>
    </location>
</feature>
<feature type="transmembrane region" description="Helical" evidence="1">
    <location>
        <begin position="462"/>
        <end position="485"/>
    </location>
</feature>
<name>J9DLW2_EDHAE</name>
<proteinExistence type="predicted"/>
<keyword evidence="1" id="KW-0472">Membrane</keyword>
<evidence type="ECO:0000313" key="3">
    <source>
        <dbReference type="Proteomes" id="UP000003163"/>
    </source>
</evidence>
<accession>J9DLW2</accession>
<dbReference type="HOGENOM" id="CLU_515820_0_0_1"/>
<dbReference type="VEuPathDB" id="MicrosporidiaDB:EDEG_03195"/>
<keyword evidence="1" id="KW-0812">Transmembrane</keyword>
<comment type="caution">
    <text evidence="2">The sequence shown here is derived from an EMBL/GenBank/DDBJ whole genome shotgun (WGS) entry which is preliminary data.</text>
</comment>
<protein>
    <submittedName>
        <fullName evidence="2">Uncharacterized protein</fullName>
    </submittedName>
</protein>
<feature type="transmembrane region" description="Helical" evidence="1">
    <location>
        <begin position="426"/>
        <end position="442"/>
    </location>
</feature>
<reference evidence="3" key="2">
    <citation type="submission" date="2015-07" db="EMBL/GenBank/DDBJ databases">
        <title>Contrasting host-pathogen interactions and genome evolution in two generalist and specialist microsporidian pathogens of mosquitoes.</title>
        <authorList>
            <consortium name="The Broad Institute Genomics Platform"/>
            <consortium name="The Broad Institute Genome Sequencing Center for Infectious Disease"/>
            <person name="Cuomo C.A."/>
            <person name="Sanscrainte N.D."/>
            <person name="Goldberg J.M."/>
            <person name="Heiman D."/>
            <person name="Young S."/>
            <person name="Zeng Q."/>
            <person name="Becnel J.J."/>
            <person name="Birren B.W."/>
        </authorList>
    </citation>
    <scope>NUCLEOTIDE SEQUENCE [LARGE SCALE GENOMIC DNA]</scope>
    <source>
        <strain evidence="3">USNM 41457</strain>
    </source>
</reference>
<evidence type="ECO:0000313" key="2">
    <source>
        <dbReference type="EMBL" id="EJW02372.1"/>
    </source>
</evidence>
<keyword evidence="1" id="KW-1133">Transmembrane helix</keyword>